<feature type="signal peptide" evidence="1">
    <location>
        <begin position="1"/>
        <end position="18"/>
    </location>
</feature>
<accession>A0ABS4PB42</accession>
<dbReference type="Proteomes" id="UP001195624">
    <property type="component" value="Unassembled WGS sequence"/>
</dbReference>
<reference evidence="3" key="1">
    <citation type="submission" date="2023-07" db="EMBL/GenBank/DDBJ databases">
        <title>Genome mining of underrepresented organisms for secondary metabolites.</title>
        <authorList>
            <person name="D'Agostino P.M."/>
        </authorList>
    </citation>
    <scope>NUCLEOTIDE SEQUENCE [LARGE SCALE GENOMIC DNA]</scope>
    <source>
        <strain evidence="3">WS4403</strain>
    </source>
</reference>
<evidence type="ECO:0000256" key="1">
    <source>
        <dbReference type="SAM" id="SignalP"/>
    </source>
</evidence>
<evidence type="ECO:0000313" key="2">
    <source>
        <dbReference type="EMBL" id="MBP2169868.1"/>
    </source>
</evidence>
<evidence type="ECO:0000313" key="3">
    <source>
        <dbReference type="Proteomes" id="UP001195624"/>
    </source>
</evidence>
<keyword evidence="1" id="KW-0732">Signal</keyword>
<protein>
    <submittedName>
        <fullName evidence="2">Uncharacterized protein</fullName>
    </submittedName>
</protein>
<dbReference type="RefSeq" id="WP_017800372.1">
    <property type="nucleotide sequence ID" value="NZ_JAGGMQ010000001.1"/>
</dbReference>
<proteinExistence type="predicted"/>
<gene>
    <name evidence="2" type="ORF">J2125_003060</name>
</gene>
<comment type="caution">
    <text evidence="2">The sequence shown here is derived from an EMBL/GenBank/DDBJ whole genome shotgun (WGS) entry which is preliminary data.</text>
</comment>
<keyword evidence="3" id="KW-1185">Reference proteome</keyword>
<sequence>MKAVILALGLLMAGNLYAASTTGSIGVKLTIYSLCKVDGRVSVSQKAPQIDCGRQISAQPKVTESKIARNASSNQEQRLVTVEW</sequence>
<feature type="chain" id="PRO_5046660120" evidence="1">
    <location>
        <begin position="19"/>
        <end position="84"/>
    </location>
</feature>
<dbReference type="EMBL" id="JAGGMQ010000001">
    <property type="protein sequence ID" value="MBP2169868.1"/>
    <property type="molecule type" value="Genomic_DNA"/>
</dbReference>
<organism evidence="2 3">
    <name type="scientific">Winslowiella toletana</name>
    <dbReference type="NCBI Taxonomy" id="92490"/>
    <lineage>
        <taxon>Bacteria</taxon>
        <taxon>Pseudomonadati</taxon>
        <taxon>Pseudomonadota</taxon>
        <taxon>Gammaproteobacteria</taxon>
        <taxon>Enterobacterales</taxon>
        <taxon>Erwiniaceae</taxon>
        <taxon>Winslowiella</taxon>
    </lineage>
</organism>
<name>A0ABS4PB42_9GAMM</name>